<dbReference type="OrthoDB" id="10431925at2759"/>
<evidence type="ECO:0000313" key="3">
    <source>
        <dbReference type="Proteomes" id="UP000886998"/>
    </source>
</evidence>
<feature type="region of interest" description="Disordered" evidence="1">
    <location>
        <begin position="29"/>
        <end position="73"/>
    </location>
</feature>
<reference evidence="2" key="1">
    <citation type="submission" date="2020-08" db="EMBL/GenBank/DDBJ databases">
        <title>Multicomponent nature underlies the extraordinary mechanical properties of spider dragline silk.</title>
        <authorList>
            <person name="Kono N."/>
            <person name="Nakamura H."/>
            <person name="Mori M."/>
            <person name="Yoshida Y."/>
            <person name="Ohtoshi R."/>
            <person name="Malay A.D."/>
            <person name="Moran D.A.P."/>
            <person name="Tomita M."/>
            <person name="Numata K."/>
            <person name="Arakawa K."/>
        </authorList>
    </citation>
    <scope>NUCLEOTIDE SEQUENCE</scope>
</reference>
<sequence>MTHEPKWKGKLLLKLFSLPLFRETFRRPADPEMSRKRVDRGTRAKEGLNRRKDSPVGIAKGGGSVRMTQERRSRVGRSTVADVILLAPSFGRMGRGVEGVFF</sequence>
<accession>A0A8X6X1D6</accession>
<organism evidence="2 3">
    <name type="scientific">Trichonephila inaurata madagascariensis</name>
    <dbReference type="NCBI Taxonomy" id="2747483"/>
    <lineage>
        <taxon>Eukaryota</taxon>
        <taxon>Metazoa</taxon>
        <taxon>Ecdysozoa</taxon>
        <taxon>Arthropoda</taxon>
        <taxon>Chelicerata</taxon>
        <taxon>Arachnida</taxon>
        <taxon>Araneae</taxon>
        <taxon>Araneomorphae</taxon>
        <taxon>Entelegynae</taxon>
        <taxon>Araneoidea</taxon>
        <taxon>Nephilidae</taxon>
        <taxon>Trichonephila</taxon>
        <taxon>Trichonephila inaurata</taxon>
    </lineage>
</organism>
<name>A0A8X6X1D6_9ARAC</name>
<dbReference type="AlphaFoldDB" id="A0A8X6X1D6"/>
<dbReference type="Proteomes" id="UP000886998">
    <property type="component" value="Unassembled WGS sequence"/>
</dbReference>
<comment type="caution">
    <text evidence="2">The sequence shown here is derived from an EMBL/GenBank/DDBJ whole genome shotgun (WGS) entry which is preliminary data.</text>
</comment>
<feature type="compositionally biased region" description="Basic and acidic residues" evidence="1">
    <location>
        <begin position="29"/>
        <end position="54"/>
    </location>
</feature>
<proteinExistence type="predicted"/>
<protein>
    <submittedName>
        <fullName evidence="2">Uncharacterized protein</fullName>
    </submittedName>
</protein>
<dbReference type="EMBL" id="BMAV01004220">
    <property type="protein sequence ID" value="GFY44397.1"/>
    <property type="molecule type" value="Genomic_DNA"/>
</dbReference>
<evidence type="ECO:0000256" key="1">
    <source>
        <dbReference type="SAM" id="MobiDB-lite"/>
    </source>
</evidence>
<keyword evidence="3" id="KW-1185">Reference proteome</keyword>
<evidence type="ECO:0000313" key="2">
    <source>
        <dbReference type="EMBL" id="GFY44397.1"/>
    </source>
</evidence>
<gene>
    <name evidence="2" type="ORF">TNIN_108741</name>
</gene>